<evidence type="ECO:0000256" key="4">
    <source>
        <dbReference type="ARBA" id="ARBA00022827"/>
    </source>
</evidence>
<dbReference type="PROSITE" id="PS50206">
    <property type="entry name" value="RHODANESE_3"/>
    <property type="match status" value="1"/>
</dbReference>
<sequence length="566" mass="60548">MHKPDASDGSIELAPRRVVIVGGVAGGMSAATRLRRLDEHAVITVLERSGYVSYASCGLPYYVGSVIEDEEDLLLQTPARLHARFRLDVRVGTEVVGIDRERHYVRVRSMDHESAQVTTIEYDKLILSPGASAIGLDIPGYERMRLLRTVEDAGRLVGDLSKTPRSAVVVGAGFVGLETAENLARHGLAVTVVEAAPQVLPALDPELAILVEDELLAHGVAVITGTSVAEVHEWGVILDDGRAVEGELVVASVGVRPDVRLARIAGLTLGAHDGIAVDEANRTSDPDIYAVGDAVEKFDAIGDTMSLIALANVANRQGRRVADHICGRASRHVPSLGTAIVQVFSVVAATTGWNERRLVAAGRRYRVVRTHPMDHASYYPGAESMSIKVLFDPDNGMILGAQAVGGSGVDKRIDILATAMSGRLPVEELANLELAYSPPFSSAKDPVNMLGYLAENMRFAGCDLAEPNEIAELLAHGWTLLDVRTEEEHRQGSIPGSVCAPVDELRERLDRIGTGPFLVYCAVGLRGHIATTLLKGLGYRARNVSGGHRTYMAAQAAKRATASRVG</sequence>
<evidence type="ECO:0000256" key="6">
    <source>
        <dbReference type="ARBA" id="ARBA00023284"/>
    </source>
</evidence>
<dbReference type="SUPFAM" id="SSF51905">
    <property type="entry name" value="FAD/NAD(P)-binding domain"/>
    <property type="match status" value="1"/>
</dbReference>
<dbReference type="InterPro" id="IPR004099">
    <property type="entry name" value="Pyr_nucl-diS_OxRdtase_dimer"/>
</dbReference>
<evidence type="ECO:0000256" key="3">
    <source>
        <dbReference type="ARBA" id="ARBA00022630"/>
    </source>
</evidence>
<dbReference type="InterPro" id="IPR050260">
    <property type="entry name" value="FAD-bd_OxRdtase"/>
</dbReference>
<accession>A0ABV3Y443</accession>
<dbReference type="SMART" id="SM00450">
    <property type="entry name" value="RHOD"/>
    <property type="match status" value="1"/>
</dbReference>
<keyword evidence="6" id="KW-0676">Redox-active center</keyword>
<proteinExistence type="inferred from homology"/>
<dbReference type="InterPro" id="IPR016156">
    <property type="entry name" value="FAD/NAD-linked_Rdtase_dimer_sf"/>
</dbReference>
<keyword evidence="5" id="KW-0560">Oxidoreductase</keyword>
<dbReference type="EMBL" id="JBFSHR010000024">
    <property type="protein sequence ID" value="MEX6429746.1"/>
    <property type="molecule type" value="Genomic_DNA"/>
</dbReference>
<dbReference type="Gene3D" id="3.50.50.60">
    <property type="entry name" value="FAD/NAD(P)-binding domain"/>
    <property type="match status" value="2"/>
</dbReference>
<dbReference type="Proteomes" id="UP001560267">
    <property type="component" value="Unassembled WGS sequence"/>
</dbReference>
<gene>
    <name evidence="8" type="ORF">AB6A68_07825</name>
</gene>
<reference evidence="8 9" key="1">
    <citation type="submission" date="2024-07" db="EMBL/GenBank/DDBJ databases">
        <title>Draft Genome Sequence of Ferrimicrobium acidiphilum Strain YE2023, Isolated from a Pulp of Bioleach Reactor.</title>
        <authorList>
            <person name="Elkina Y.A."/>
            <person name="Bulaeva A.G."/>
            <person name="Beletsky A.V."/>
            <person name="Mardanov A.V."/>
        </authorList>
    </citation>
    <scope>NUCLEOTIDE SEQUENCE [LARGE SCALE GENOMIC DNA]</scope>
    <source>
        <strain evidence="8 9">YE2023</strain>
    </source>
</reference>
<organism evidence="8 9">
    <name type="scientific">Ferrimicrobium acidiphilum</name>
    <dbReference type="NCBI Taxonomy" id="121039"/>
    <lineage>
        <taxon>Bacteria</taxon>
        <taxon>Bacillati</taxon>
        <taxon>Actinomycetota</taxon>
        <taxon>Acidimicrobiia</taxon>
        <taxon>Acidimicrobiales</taxon>
        <taxon>Acidimicrobiaceae</taxon>
        <taxon>Ferrimicrobium</taxon>
    </lineage>
</organism>
<dbReference type="Gene3D" id="3.40.250.10">
    <property type="entry name" value="Rhodanese-like domain"/>
    <property type="match status" value="1"/>
</dbReference>
<feature type="domain" description="Rhodanese" evidence="7">
    <location>
        <begin position="474"/>
        <end position="556"/>
    </location>
</feature>
<dbReference type="PANTHER" id="PTHR43429:SF1">
    <property type="entry name" value="NAD(P)H SULFUR OXIDOREDUCTASE (COA-DEPENDENT)"/>
    <property type="match status" value="1"/>
</dbReference>
<dbReference type="InterPro" id="IPR001763">
    <property type="entry name" value="Rhodanese-like_dom"/>
</dbReference>
<dbReference type="PRINTS" id="PR00368">
    <property type="entry name" value="FADPNR"/>
</dbReference>
<evidence type="ECO:0000313" key="9">
    <source>
        <dbReference type="Proteomes" id="UP001560267"/>
    </source>
</evidence>
<dbReference type="SUPFAM" id="SSF55424">
    <property type="entry name" value="FAD/NAD-linked reductases, dimerisation (C-terminal) domain"/>
    <property type="match status" value="1"/>
</dbReference>
<dbReference type="InterPro" id="IPR023753">
    <property type="entry name" value="FAD/NAD-binding_dom"/>
</dbReference>
<keyword evidence="9" id="KW-1185">Reference proteome</keyword>
<dbReference type="PRINTS" id="PR00411">
    <property type="entry name" value="PNDRDTASEI"/>
</dbReference>
<dbReference type="Pfam" id="PF00581">
    <property type="entry name" value="Rhodanese"/>
    <property type="match status" value="1"/>
</dbReference>
<evidence type="ECO:0000256" key="1">
    <source>
        <dbReference type="ARBA" id="ARBA00001974"/>
    </source>
</evidence>
<evidence type="ECO:0000259" key="7">
    <source>
        <dbReference type="PROSITE" id="PS50206"/>
    </source>
</evidence>
<comment type="similarity">
    <text evidence="2">Belongs to the class-III pyridine nucleotide-disulfide oxidoreductase family.</text>
</comment>
<dbReference type="SUPFAM" id="SSF52821">
    <property type="entry name" value="Rhodanese/Cell cycle control phosphatase"/>
    <property type="match status" value="1"/>
</dbReference>
<evidence type="ECO:0000256" key="2">
    <source>
        <dbReference type="ARBA" id="ARBA00009130"/>
    </source>
</evidence>
<keyword evidence="4" id="KW-0274">FAD</keyword>
<evidence type="ECO:0000256" key="5">
    <source>
        <dbReference type="ARBA" id="ARBA00023002"/>
    </source>
</evidence>
<dbReference type="PANTHER" id="PTHR43429">
    <property type="entry name" value="PYRIDINE NUCLEOTIDE-DISULFIDE OXIDOREDUCTASE DOMAIN-CONTAINING"/>
    <property type="match status" value="1"/>
</dbReference>
<dbReference type="Pfam" id="PF02852">
    <property type="entry name" value="Pyr_redox_dim"/>
    <property type="match status" value="1"/>
</dbReference>
<dbReference type="Pfam" id="PF07992">
    <property type="entry name" value="Pyr_redox_2"/>
    <property type="match status" value="1"/>
</dbReference>
<name>A0ABV3Y443_9ACTN</name>
<comment type="cofactor">
    <cofactor evidence="1">
        <name>FAD</name>
        <dbReference type="ChEBI" id="CHEBI:57692"/>
    </cofactor>
</comment>
<protein>
    <submittedName>
        <fullName evidence="8">FAD-dependent oxidoreductase</fullName>
    </submittedName>
</protein>
<evidence type="ECO:0000313" key="8">
    <source>
        <dbReference type="EMBL" id="MEX6429746.1"/>
    </source>
</evidence>
<comment type="caution">
    <text evidence="8">The sequence shown here is derived from an EMBL/GenBank/DDBJ whole genome shotgun (WGS) entry which is preliminary data.</text>
</comment>
<dbReference type="RefSeq" id="WP_369084505.1">
    <property type="nucleotide sequence ID" value="NZ_JBFSHR010000024.1"/>
</dbReference>
<dbReference type="InterPro" id="IPR036873">
    <property type="entry name" value="Rhodanese-like_dom_sf"/>
</dbReference>
<dbReference type="InterPro" id="IPR036188">
    <property type="entry name" value="FAD/NAD-bd_sf"/>
</dbReference>
<keyword evidence="3" id="KW-0285">Flavoprotein</keyword>